<dbReference type="SUPFAM" id="SSF48726">
    <property type="entry name" value="Immunoglobulin"/>
    <property type="match status" value="1"/>
</dbReference>
<dbReference type="Pfam" id="PF07654">
    <property type="entry name" value="C1-set"/>
    <property type="match status" value="1"/>
</dbReference>
<dbReference type="AlphaFoldDB" id="A0AAQ4NPJ7"/>
<reference evidence="2" key="2">
    <citation type="submission" date="2025-08" db="UniProtKB">
        <authorList>
            <consortium name="Ensembl"/>
        </authorList>
    </citation>
    <scope>IDENTIFICATION</scope>
</reference>
<feature type="domain" description="Ig-like" evidence="1">
    <location>
        <begin position="19"/>
        <end position="87"/>
    </location>
</feature>
<sequence length="87" mass="9710">MKLDLLLSSCCASKELYPPTVKVTQPTVDDLSTSDSLAIICHVSGFFPSDIRVYWEEEDQRVPPTHFTNTLVNPTEAQMESSTFKAT</sequence>
<keyword evidence="3" id="KW-1185">Reference proteome</keyword>
<dbReference type="GeneTree" id="ENSGT00940000177284"/>
<dbReference type="Ensembl" id="ENSGACT00000073461.1">
    <property type="protein sequence ID" value="ENSGACP00000028589.1"/>
    <property type="gene ID" value="ENSGACG00000036070.1"/>
</dbReference>
<dbReference type="InterPro" id="IPR036179">
    <property type="entry name" value="Ig-like_dom_sf"/>
</dbReference>
<dbReference type="InterPro" id="IPR007110">
    <property type="entry name" value="Ig-like_dom"/>
</dbReference>
<dbReference type="Proteomes" id="UP000007635">
    <property type="component" value="Chromosome XI"/>
</dbReference>
<dbReference type="PROSITE" id="PS50835">
    <property type="entry name" value="IG_LIKE"/>
    <property type="match status" value="1"/>
</dbReference>
<accession>A0AAQ4NPJ7</accession>
<evidence type="ECO:0000259" key="1">
    <source>
        <dbReference type="PROSITE" id="PS50835"/>
    </source>
</evidence>
<reference evidence="2 3" key="1">
    <citation type="journal article" date="2021" name="G3 (Bethesda)">
        <title>Improved contiguity of the threespine stickleback genome using long-read sequencing.</title>
        <authorList>
            <person name="Nath S."/>
            <person name="Shaw D.E."/>
            <person name="White M.A."/>
        </authorList>
    </citation>
    <scope>NUCLEOTIDE SEQUENCE [LARGE SCALE GENOMIC DNA]</scope>
    <source>
        <strain evidence="2 3">Lake Benthic</strain>
    </source>
</reference>
<protein>
    <recommendedName>
        <fullName evidence="1">Ig-like domain-containing protein</fullName>
    </recommendedName>
</protein>
<reference evidence="2" key="3">
    <citation type="submission" date="2025-09" db="UniProtKB">
        <authorList>
            <consortium name="Ensembl"/>
        </authorList>
    </citation>
    <scope>IDENTIFICATION</scope>
</reference>
<evidence type="ECO:0000313" key="3">
    <source>
        <dbReference type="Proteomes" id="UP000007635"/>
    </source>
</evidence>
<dbReference type="Gene3D" id="2.60.40.10">
    <property type="entry name" value="Immunoglobulins"/>
    <property type="match status" value="1"/>
</dbReference>
<name>A0AAQ4NPJ7_GASAC</name>
<evidence type="ECO:0000313" key="2">
    <source>
        <dbReference type="Ensembl" id="ENSGACP00000028589.1"/>
    </source>
</evidence>
<organism evidence="2 3">
    <name type="scientific">Gasterosteus aculeatus aculeatus</name>
    <name type="common">three-spined stickleback</name>
    <dbReference type="NCBI Taxonomy" id="481459"/>
    <lineage>
        <taxon>Eukaryota</taxon>
        <taxon>Metazoa</taxon>
        <taxon>Chordata</taxon>
        <taxon>Craniata</taxon>
        <taxon>Vertebrata</taxon>
        <taxon>Euteleostomi</taxon>
        <taxon>Actinopterygii</taxon>
        <taxon>Neopterygii</taxon>
        <taxon>Teleostei</taxon>
        <taxon>Neoteleostei</taxon>
        <taxon>Acanthomorphata</taxon>
        <taxon>Eupercaria</taxon>
        <taxon>Perciformes</taxon>
        <taxon>Cottioidei</taxon>
        <taxon>Gasterosteales</taxon>
        <taxon>Gasterosteidae</taxon>
        <taxon>Gasterosteus</taxon>
    </lineage>
</organism>
<dbReference type="InterPro" id="IPR003597">
    <property type="entry name" value="Ig_C1-set"/>
</dbReference>
<dbReference type="InterPro" id="IPR013783">
    <property type="entry name" value="Ig-like_fold"/>
</dbReference>
<proteinExistence type="predicted"/>